<sequence>MEHELMKLGTRIGVLGSIAGTSGKSIGSPTGIIDIPFFLSMRYNGFSIDYVFYLSSYSHILGSTSAQNNVEATTDHIVMFENEDSIEDDTVVEDNNEV</sequence>
<dbReference type="AlphaFoldDB" id="A0A9R1XTS4"/>
<evidence type="ECO:0000313" key="2">
    <source>
        <dbReference type="Proteomes" id="UP000235145"/>
    </source>
</evidence>
<gene>
    <name evidence="1" type="ORF">LSAT_V11C300137780</name>
</gene>
<dbReference type="EMBL" id="NBSK02000003">
    <property type="protein sequence ID" value="KAJ0219017.1"/>
    <property type="molecule type" value="Genomic_DNA"/>
</dbReference>
<keyword evidence="2" id="KW-1185">Reference proteome</keyword>
<comment type="caution">
    <text evidence="1">The sequence shown here is derived from an EMBL/GenBank/DDBJ whole genome shotgun (WGS) entry which is preliminary data.</text>
</comment>
<dbReference type="Proteomes" id="UP000235145">
    <property type="component" value="Unassembled WGS sequence"/>
</dbReference>
<proteinExistence type="predicted"/>
<evidence type="ECO:0000313" key="1">
    <source>
        <dbReference type="EMBL" id="KAJ0219017.1"/>
    </source>
</evidence>
<reference evidence="1 2" key="1">
    <citation type="journal article" date="2017" name="Nat. Commun.">
        <title>Genome assembly with in vitro proximity ligation data and whole-genome triplication in lettuce.</title>
        <authorList>
            <person name="Reyes-Chin-Wo S."/>
            <person name="Wang Z."/>
            <person name="Yang X."/>
            <person name="Kozik A."/>
            <person name="Arikit S."/>
            <person name="Song C."/>
            <person name="Xia L."/>
            <person name="Froenicke L."/>
            <person name="Lavelle D.O."/>
            <person name="Truco M.J."/>
            <person name="Xia R."/>
            <person name="Zhu S."/>
            <person name="Xu C."/>
            <person name="Xu H."/>
            <person name="Xu X."/>
            <person name="Cox K."/>
            <person name="Korf I."/>
            <person name="Meyers B.C."/>
            <person name="Michelmore R.W."/>
        </authorList>
    </citation>
    <scope>NUCLEOTIDE SEQUENCE [LARGE SCALE GENOMIC DNA]</scope>
    <source>
        <strain evidence="2">cv. Salinas</strain>
        <tissue evidence="1">Seedlings</tissue>
    </source>
</reference>
<name>A0A9R1XTS4_LACSA</name>
<accession>A0A9R1XTS4</accession>
<protein>
    <submittedName>
        <fullName evidence="1">Uncharacterized protein</fullName>
    </submittedName>
</protein>
<organism evidence="1 2">
    <name type="scientific">Lactuca sativa</name>
    <name type="common">Garden lettuce</name>
    <dbReference type="NCBI Taxonomy" id="4236"/>
    <lineage>
        <taxon>Eukaryota</taxon>
        <taxon>Viridiplantae</taxon>
        <taxon>Streptophyta</taxon>
        <taxon>Embryophyta</taxon>
        <taxon>Tracheophyta</taxon>
        <taxon>Spermatophyta</taxon>
        <taxon>Magnoliopsida</taxon>
        <taxon>eudicotyledons</taxon>
        <taxon>Gunneridae</taxon>
        <taxon>Pentapetalae</taxon>
        <taxon>asterids</taxon>
        <taxon>campanulids</taxon>
        <taxon>Asterales</taxon>
        <taxon>Asteraceae</taxon>
        <taxon>Cichorioideae</taxon>
        <taxon>Cichorieae</taxon>
        <taxon>Lactucinae</taxon>
        <taxon>Lactuca</taxon>
    </lineage>
</organism>